<keyword evidence="2" id="KW-1185">Reference proteome</keyword>
<dbReference type="Gene3D" id="1.10.150.240">
    <property type="entry name" value="Putative phosphatase, domain 2"/>
    <property type="match status" value="1"/>
</dbReference>
<reference evidence="1" key="1">
    <citation type="submission" date="2021-03" db="EMBL/GenBank/DDBJ databases">
        <title>Taxonomic study of Clostridium polyendosporum from meadow-gley soil under rice.</title>
        <authorList>
            <person name="Kobayashi H."/>
            <person name="Tanizawa Y."/>
            <person name="Yagura M."/>
        </authorList>
    </citation>
    <scope>NUCLEOTIDE SEQUENCE</scope>
    <source>
        <strain evidence="1">JCM 30710</strain>
    </source>
</reference>
<dbReference type="InterPro" id="IPR023198">
    <property type="entry name" value="PGP-like_dom2"/>
</dbReference>
<dbReference type="GO" id="GO:0006281">
    <property type="term" value="P:DNA repair"/>
    <property type="evidence" value="ECO:0007669"/>
    <property type="project" value="TreeGrafter"/>
</dbReference>
<sequence length="208" mass="24221">MFNFEKYDTIIFDFDGVIIDSMPIRESGFRNIFSKFDESAVEELVKYHNLNGGLSRFHKIRYFYEQILNMDIDDNMVKSYAEDFTTMMREELSNPQYLIEEIVEFIRRNKDIKSLHIASGSEHEELNYLCKKLGIDNCFKSIDGSPTHKNYIVKKIIELNGYDKSKTVIIGDSINDYDAAIFNGIDFIGYNNVDLKNLPGAYYLDTFA</sequence>
<organism evidence="1 2">
    <name type="scientific">Clostridium polyendosporum</name>
    <dbReference type="NCBI Taxonomy" id="69208"/>
    <lineage>
        <taxon>Bacteria</taxon>
        <taxon>Bacillati</taxon>
        <taxon>Bacillota</taxon>
        <taxon>Clostridia</taxon>
        <taxon>Eubacteriales</taxon>
        <taxon>Clostridiaceae</taxon>
        <taxon>Clostridium</taxon>
    </lineage>
</organism>
<proteinExistence type="predicted"/>
<dbReference type="InterPro" id="IPR023214">
    <property type="entry name" value="HAD_sf"/>
</dbReference>
<dbReference type="GO" id="GO:0008967">
    <property type="term" value="F:phosphoglycolate phosphatase activity"/>
    <property type="evidence" value="ECO:0007669"/>
    <property type="project" value="TreeGrafter"/>
</dbReference>
<dbReference type="Gene3D" id="3.40.50.1000">
    <property type="entry name" value="HAD superfamily/HAD-like"/>
    <property type="match status" value="1"/>
</dbReference>
<dbReference type="PANTHER" id="PTHR43434:SF1">
    <property type="entry name" value="PHOSPHOGLYCOLATE PHOSPHATASE"/>
    <property type="match status" value="1"/>
</dbReference>
<dbReference type="EMBL" id="BOPZ01000027">
    <property type="protein sequence ID" value="GIM30104.1"/>
    <property type="molecule type" value="Genomic_DNA"/>
</dbReference>
<dbReference type="InterPro" id="IPR050155">
    <property type="entry name" value="HAD-like_hydrolase_sf"/>
</dbReference>
<dbReference type="NCBIfam" id="TIGR01549">
    <property type="entry name" value="HAD-SF-IA-v1"/>
    <property type="match status" value="1"/>
</dbReference>
<protein>
    <submittedName>
        <fullName evidence="1">Hydrolase</fullName>
    </submittedName>
</protein>
<dbReference type="SFLD" id="SFLDS00003">
    <property type="entry name" value="Haloacid_Dehalogenase"/>
    <property type="match status" value="1"/>
</dbReference>
<dbReference type="PANTHER" id="PTHR43434">
    <property type="entry name" value="PHOSPHOGLYCOLATE PHOSPHATASE"/>
    <property type="match status" value="1"/>
</dbReference>
<dbReference type="InterPro" id="IPR041492">
    <property type="entry name" value="HAD_2"/>
</dbReference>
<dbReference type="RefSeq" id="WP_212904784.1">
    <property type="nucleotide sequence ID" value="NZ_BOPZ01000027.1"/>
</dbReference>
<dbReference type="SFLD" id="SFLDG01129">
    <property type="entry name" value="C1.5:_HAD__Beta-PGM__Phosphata"/>
    <property type="match status" value="1"/>
</dbReference>
<comment type="caution">
    <text evidence="1">The sequence shown here is derived from an EMBL/GenBank/DDBJ whole genome shotgun (WGS) entry which is preliminary data.</text>
</comment>
<gene>
    <name evidence="1" type="ORF">CPJCM30710_27700</name>
</gene>
<evidence type="ECO:0000313" key="2">
    <source>
        <dbReference type="Proteomes" id="UP000679179"/>
    </source>
</evidence>
<dbReference type="Pfam" id="PF13419">
    <property type="entry name" value="HAD_2"/>
    <property type="match status" value="1"/>
</dbReference>
<dbReference type="AlphaFoldDB" id="A0A919VFB5"/>
<evidence type="ECO:0000313" key="1">
    <source>
        <dbReference type="EMBL" id="GIM30104.1"/>
    </source>
</evidence>
<dbReference type="SUPFAM" id="SSF56784">
    <property type="entry name" value="HAD-like"/>
    <property type="match status" value="1"/>
</dbReference>
<accession>A0A919VFB5</accession>
<dbReference type="Proteomes" id="UP000679179">
    <property type="component" value="Unassembled WGS sequence"/>
</dbReference>
<keyword evidence="1" id="KW-0378">Hydrolase</keyword>
<dbReference type="InterPro" id="IPR036412">
    <property type="entry name" value="HAD-like_sf"/>
</dbReference>
<dbReference type="GO" id="GO:0005829">
    <property type="term" value="C:cytosol"/>
    <property type="evidence" value="ECO:0007669"/>
    <property type="project" value="TreeGrafter"/>
</dbReference>
<name>A0A919VFB5_9CLOT</name>
<dbReference type="InterPro" id="IPR006439">
    <property type="entry name" value="HAD-SF_hydro_IA"/>
</dbReference>